<dbReference type="AlphaFoldDB" id="A0A6J2YE47"/>
<dbReference type="PANTHER" id="PTHR45928">
    <property type="entry name" value="RE38146P"/>
    <property type="match status" value="1"/>
</dbReference>
<dbReference type="KEGG" id="soy:115886580"/>
<reference evidence="13" key="1">
    <citation type="submission" date="2025-08" db="UniProtKB">
        <authorList>
            <consortium name="RefSeq"/>
        </authorList>
    </citation>
    <scope>IDENTIFICATION</scope>
    <source>
        <tissue evidence="13">Gonads</tissue>
    </source>
</reference>
<evidence type="ECO:0000313" key="13">
    <source>
        <dbReference type="RefSeq" id="XP_030761672.1"/>
    </source>
</evidence>
<evidence type="ECO:0000256" key="9">
    <source>
        <dbReference type="ARBA" id="ARBA00023136"/>
    </source>
</evidence>
<keyword evidence="12" id="KW-1185">Reference proteome</keyword>
<organism evidence="12 13">
    <name type="scientific">Sitophilus oryzae</name>
    <name type="common">Rice weevil</name>
    <name type="synonym">Curculio oryzae</name>
    <dbReference type="NCBI Taxonomy" id="7048"/>
    <lineage>
        <taxon>Eukaryota</taxon>
        <taxon>Metazoa</taxon>
        <taxon>Ecdysozoa</taxon>
        <taxon>Arthropoda</taxon>
        <taxon>Hexapoda</taxon>
        <taxon>Insecta</taxon>
        <taxon>Pterygota</taxon>
        <taxon>Neoptera</taxon>
        <taxon>Endopterygota</taxon>
        <taxon>Coleoptera</taxon>
        <taxon>Polyphaga</taxon>
        <taxon>Cucujiformia</taxon>
        <taxon>Curculionidae</taxon>
        <taxon>Dryophthorinae</taxon>
        <taxon>Sitophilus</taxon>
    </lineage>
</organism>
<keyword evidence="7" id="KW-1133">Transmembrane helix</keyword>
<dbReference type="PANTHER" id="PTHR45928:SF1">
    <property type="entry name" value="RE38146P"/>
    <property type="match status" value="1"/>
</dbReference>
<name>A0A6J2YE47_SITOR</name>
<feature type="repeat" description="Solcar" evidence="10">
    <location>
        <begin position="120"/>
        <end position="213"/>
    </location>
</feature>
<dbReference type="Proteomes" id="UP000504635">
    <property type="component" value="Unplaced"/>
</dbReference>
<dbReference type="OrthoDB" id="6703404at2759"/>
<keyword evidence="5" id="KW-0677">Repeat</keyword>
<dbReference type="InterPro" id="IPR018108">
    <property type="entry name" value="MCP_transmembrane"/>
</dbReference>
<evidence type="ECO:0000256" key="8">
    <source>
        <dbReference type="ARBA" id="ARBA00023128"/>
    </source>
</evidence>
<accession>A0A6J2YE47</accession>
<dbReference type="InterPro" id="IPR023395">
    <property type="entry name" value="MCP_dom_sf"/>
</dbReference>
<evidence type="ECO:0000256" key="6">
    <source>
        <dbReference type="ARBA" id="ARBA00022792"/>
    </source>
</evidence>
<evidence type="ECO:0000313" key="12">
    <source>
        <dbReference type="Proteomes" id="UP000504635"/>
    </source>
</evidence>
<dbReference type="InterPro" id="IPR051508">
    <property type="entry name" value="Mito_Carrier_Antiporter"/>
</dbReference>
<evidence type="ECO:0000256" key="11">
    <source>
        <dbReference type="RuleBase" id="RU000488"/>
    </source>
</evidence>
<gene>
    <name evidence="13" type="primary">LOC115886580</name>
</gene>
<evidence type="ECO:0000256" key="10">
    <source>
        <dbReference type="PROSITE-ProRule" id="PRU00282"/>
    </source>
</evidence>
<dbReference type="Pfam" id="PF00153">
    <property type="entry name" value="Mito_carr"/>
    <property type="match status" value="3"/>
</dbReference>
<keyword evidence="4 10" id="KW-0812">Transmembrane</keyword>
<keyword evidence="9 10" id="KW-0472">Membrane</keyword>
<keyword evidence="3 11" id="KW-0813">Transport</keyword>
<protein>
    <submittedName>
        <fullName evidence="13">Solute carrier family 25 member 35-like isoform X1</fullName>
    </submittedName>
</protein>
<dbReference type="Gene3D" id="1.50.40.10">
    <property type="entry name" value="Mitochondrial carrier domain"/>
    <property type="match status" value="1"/>
</dbReference>
<evidence type="ECO:0000256" key="5">
    <source>
        <dbReference type="ARBA" id="ARBA00022737"/>
    </source>
</evidence>
<feature type="repeat" description="Solcar" evidence="10">
    <location>
        <begin position="223"/>
        <end position="314"/>
    </location>
</feature>
<dbReference type="SUPFAM" id="SSF103506">
    <property type="entry name" value="Mitochondrial carrier"/>
    <property type="match status" value="1"/>
</dbReference>
<dbReference type="RefSeq" id="XP_030761672.1">
    <property type="nucleotide sequence ID" value="XM_030905812.1"/>
</dbReference>
<dbReference type="GeneID" id="115886580"/>
<comment type="similarity">
    <text evidence="2 11">Belongs to the mitochondrial carrier (TC 2.A.29) family.</text>
</comment>
<sequence length="323" mass="35672">MLLISSYNKYTGGHRQKILSMDFVIGGLAASGACIFSNPFDVLKTRMQLQGELRAKGEHSVHYRNVFHAAYVVVKNEGLRGVQKGLGVAMVLHGLRNCVRLGLYQTMEKKGFLTNSEGKTVFYKSAVASAFAGATGAFFGSPLFLIKTQLQSQAAKQIAVGHQHGHSGALEAVRTIYLQHGILGLWRGVNGTMLRALVGSSSQLTTFALTKDKLRENEFLRQSTLLTSLIASIFSGLIQTIMINPFDVVSTRLYNQEVDANGKGVLYSGVSDCFRKIFKTEGLSGMYKGVVANYMRLAPHSLFCLLFWDILKDLKKNYIDERR</sequence>
<keyword evidence="8" id="KW-0496">Mitochondrion</keyword>
<feature type="repeat" description="Solcar" evidence="10">
    <location>
        <begin position="21"/>
        <end position="110"/>
    </location>
</feature>
<evidence type="ECO:0000256" key="1">
    <source>
        <dbReference type="ARBA" id="ARBA00004448"/>
    </source>
</evidence>
<dbReference type="InParanoid" id="A0A6J2YE47"/>
<evidence type="ECO:0000256" key="7">
    <source>
        <dbReference type="ARBA" id="ARBA00022989"/>
    </source>
</evidence>
<proteinExistence type="inferred from homology"/>
<dbReference type="GO" id="GO:0005743">
    <property type="term" value="C:mitochondrial inner membrane"/>
    <property type="evidence" value="ECO:0007669"/>
    <property type="project" value="UniProtKB-SubCell"/>
</dbReference>
<evidence type="ECO:0000256" key="4">
    <source>
        <dbReference type="ARBA" id="ARBA00022692"/>
    </source>
</evidence>
<evidence type="ECO:0000256" key="2">
    <source>
        <dbReference type="ARBA" id="ARBA00006375"/>
    </source>
</evidence>
<comment type="subcellular location">
    <subcellularLocation>
        <location evidence="1">Mitochondrion inner membrane</location>
        <topology evidence="1">Multi-pass membrane protein</topology>
    </subcellularLocation>
</comment>
<keyword evidence="6" id="KW-0999">Mitochondrion inner membrane</keyword>
<dbReference type="PROSITE" id="PS50920">
    <property type="entry name" value="SOLCAR"/>
    <property type="match status" value="3"/>
</dbReference>
<evidence type="ECO:0000256" key="3">
    <source>
        <dbReference type="ARBA" id="ARBA00022448"/>
    </source>
</evidence>